<dbReference type="InterPro" id="IPR011010">
    <property type="entry name" value="DNA_brk_join_enz"/>
</dbReference>
<evidence type="ECO:0000313" key="5">
    <source>
        <dbReference type="EMBL" id="KAK0402811.1"/>
    </source>
</evidence>
<dbReference type="GO" id="GO:0003677">
    <property type="term" value="F:DNA binding"/>
    <property type="evidence" value="ECO:0007669"/>
    <property type="project" value="UniProtKB-KW"/>
</dbReference>
<dbReference type="Gene3D" id="3.30.420.10">
    <property type="entry name" value="Ribonuclease H-like superfamily/Ribonuclease H"/>
    <property type="match status" value="1"/>
</dbReference>
<dbReference type="CDD" id="cd09275">
    <property type="entry name" value="RNase_HI_RT_DIRS1"/>
    <property type="match status" value="1"/>
</dbReference>
<dbReference type="Pfam" id="PF00589">
    <property type="entry name" value="Phage_integrase"/>
    <property type="match status" value="1"/>
</dbReference>
<dbReference type="InterPro" id="IPR010998">
    <property type="entry name" value="Integrase_recombinase_N"/>
</dbReference>
<dbReference type="PANTHER" id="PTHR33050">
    <property type="entry name" value="REVERSE TRANSCRIPTASE DOMAIN-CONTAINING PROTEIN"/>
    <property type="match status" value="1"/>
</dbReference>
<keyword evidence="1" id="KW-0238">DNA-binding</keyword>
<evidence type="ECO:0008006" key="7">
    <source>
        <dbReference type="Google" id="ProtNLM"/>
    </source>
</evidence>
<dbReference type="EMBL" id="JAUCMV010000004">
    <property type="protein sequence ID" value="KAK0402811.1"/>
    <property type="molecule type" value="Genomic_DNA"/>
</dbReference>
<dbReference type="PANTHER" id="PTHR33050:SF7">
    <property type="entry name" value="RIBONUCLEASE H"/>
    <property type="match status" value="1"/>
</dbReference>
<dbReference type="SUPFAM" id="SSF56672">
    <property type="entry name" value="DNA/RNA polymerases"/>
    <property type="match status" value="1"/>
</dbReference>
<evidence type="ECO:0000256" key="1">
    <source>
        <dbReference type="ARBA" id="ARBA00023125"/>
    </source>
</evidence>
<dbReference type="PROSITE" id="PS50878">
    <property type="entry name" value="RT_POL"/>
    <property type="match status" value="1"/>
</dbReference>
<name>A0AA39LM54_9BILA</name>
<dbReference type="PROSITE" id="PS51898">
    <property type="entry name" value="TYR_RECOMBINASE"/>
    <property type="match status" value="1"/>
</dbReference>
<dbReference type="Proteomes" id="UP001175271">
    <property type="component" value="Unassembled WGS sequence"/>
</dbReference>
<dbReference type="Gene3D" id="1.10.443.10">
    <property type="entry name" value="Intergrase catalytic core"/>
    <property type="match status" value="1"/>
</dbReference>
<organism evidence="5 6">
    <name type="scientific">Steinernema hermaphroditum</name>
    <dbReference type="NCBI Taxonomy" id="289476"/>
    <lineage>
        <taxon>Eukaryota</taxon>
        <taxon>Metazoa</taxon>
        <taxon>Ecdysozoa</taxon>
        <taxon>Nematoda</taxon>
        <taxon>Chromadorea</taxon>
        <taxon>Rhabditida</taxon>
        <taxon>Tylenchina</taxon>
        <taxon>Panagrolaimomorpha</taxon>
        <taxon>Strongyloidoidea</taxon>
        <taxon>Steinernematidae</taxon>
        <taxon>Steinernema</taxon>
    </lineage>
</organism>
<proteinExistence type="predicted"/>
<evidence type="ECO:0000256" key="2">
    <source>
        <dbReference type="ARBA" id="ARBA00023172"/>
    </source>
</evidence>
<dbReference type="InterPro" id="IPR013762">
    <property type="entry name" value="Integrase-like_cat_sf"/>
</dbReference>
<dbReference type="GO" id="GO:0015074">
    <property type="term" value="P:DNA integration"/>
    <property type="evidence" value="ECO:0007669"/>
    <property type="project" value="InterPro"/>
</dbReference>
<dbReference type="InterPro" id="IPR043502">
    <property type="entry name" value="DNA/RNA_pol_sf"/>
</dbReference>
<sequence>MLFTKLFRPLLEHWRKDGITCALYLDDGLIFAPTYELCKRFVTRVRDDLAKAGVIVSEDKCRWDPVQRLNWLGYDIDLEDFGVRIAAKRVDRIVAKIDHSLSASPSKRERMQLAGSLASIRYVFGPAAQLKARSIHAELNSMMALPQSARQVLSVGERGDLIWWKRNIRHRNWRPLHKILNARRIATDASATGAGVVIWNRDGSTSRTAINFTPHERAESSTYREVLAVEFGLRVFSSELSGSQVIVEIDNVGAVSIIQKGSPKPGLQSAASAIFELAETIGAEIVPVWVPRDQNMLADEASRLIDRDDWGISPDFFQICCQRWGTPSIDVFANNIGSEGVNAFASSWATEFVWAVPPPNLIPLTVAHLLSCKGRAILGVPWWPSHMFFPSLWVGLSWAWFVKDFICVEKDPFDSIKLALCSFINSSIADRLIATIRASREQSTLARYEASVNKFCNWRQQGTTPPTTEEVLAFLGQLFCSTSSMSVVQSAAAAIKWHLKFLPGNNPVESVWIRAFLEGLRRQAPPVQHRQKVTEAEIRLIAGWESTAVKDRRMIAYLCLLFAGCLRPSEGLRLLRKDLVFSTSEVTIRIEKDKTRKEGPPRITPIRKSSSSFCALKILQDWLCVAPTSQFVFPNLKNPKAAFSYDAARKELARLANVLGFRKDLTLHGFRGGSATAAIANGAPIDEVMRFGGWKRQATLDAYVEVSATTVPTASASFDFL</sequence>
<feature type="domain" description="Reverse transcriptase" evidence="3">
    <location>
        <begin position="1"/>
        <end position="76"/>
    </location>
</feature>
<evidence type="ECO:0000313" key="6">
    <source>
        <dbReference type="Proteomes" id="UP001175271"/>
    </source>
</evidence>
<evidence type="ECO:0000259" key="4">
    <source>
        <dbReference type="PROSITE" id="PS51898"/>
    </source>
</evidence>
<dbReference type="GO" id="GO:0006310">
    <property type="term" value="P:DNA recombination"/>
    <property type="evidence" value="ECO:0007669"/>
    <property type="project" value="UniProtKB-KW"/>
</dbReference>
<reference evidence="5" key="1">
    <citation type="submission" date="2023-06" db="EMBL/GenBank/DDBJ databases">
        <title>Genomic analysis of the entomopathogenic nematode Steinernema hermaphroditum.</title>
        <authorList>
            <person name="Schwarz E.M."/>
            <person name="Heppert J.K."/>
            <person name="Baniya A."/>
            <person name="Schwartz H.T."/>
            <person name="Tan C.-H."/>
            <person name="Antoshechkin I."/>
            <person name="Sternberg P.W."/>
            <person name="Goodrich-Blair H."/>
            <person name="Dillman A.R."/>
        </authorList>
    </citation>
    <scope>NUCLEOTIDE SEQUENCE</scope>
    <source>
        <strain evidence="5">PS9179</strain>
        <tissue evidence="5">Whole animal</tissue>
    </source>
</reference>
<dbReference type="InterPro" id="IPR002104">
    <property type="entry name" value="Integrase_catalytic"/>
</dbReference>
<gene>
    <name evidence="5" type="ORF">QR680_016549</name>
</gene>
<dbReference type="InterPro" id="IPR052055">
    <property type="entry name" value="Hepadnavirus_pol/RT"/>
</dbReference>
<protein>
    <recommendedName>
        <fullName evidence="7">Reverse transcriptase domain-containing protein</fullName>
    </recommendedName>
</protein>
<dbReference type="InterPro" id="IPR000477">
    <property type="entry name" value="RT_dom"/>
</dbReference>
<keyword evidence="2" id="KW-0233">DNA recombination</keyword>
<dbReference type="Gene3D" id="1.10.150.130">
    <property type="match status" value="1"/>
</dbReference>
<dbReference type="SUPFAM" id="SSF56349">
    <property type="entry name" value="DNA breaking-rejoining enzymes"/>
    <property type="match status" value="1"/>
</dbReference>
<dbReference type="InterPro" id="IPR036397">
    <property type="entry name" value="RNaseH_sf"/>
</dbReference>
<keyword evidence="6" id="KW-1185">Reference proteome</keyword>
<dbReference type="Pfam" id="PF00078">
    <property type="entry name" value="RVT_1"/>
    <property type="match status" value="1"/>
</dbReference>
<evidence type="ECO:0000259" key="3">
    <source>
        <dbReference type="PROSITE" id="PS50878"/>
    </source>
</evidence>
<accession>A0AA39LM54</accession>
<feature type="domain" description="Tyr recombinase" evidence="4">
    <location>
        <begin position="528"/>
        <end position="716"/>
    </location>
</feature>
<dbReference type="InterPro" id="IPR043128">
    <property type="entry name" value="Rev_trsase/Diguanyl_cyclase"/>
</dbReference>
<comment type="caution">
    <text evidence="5">The sequence shown here is derived from an EMBL/GenBank/DDBJ whole genome shotgun (WGS) entry which is preliminary data.</text>
</comment>
<dbReference type="SUPFAM" id="SSF47823">
    <property type="entry name" value="lambda integrase-like, N-terminal domain"/>
    <property type="match status" value="1"/>
</dbReference>
<dbReference type="Gene3D" id="3.30.70.270">
    <property type="match status" value="1"/>
</dbReference>
<dbReference type="AlphaFoldDB" id="A0AA39LM54"/>